<gene>
    <name evidence="9" type="primary">ugpB</name>
    <name evidence="9" type="ordered locus">BPP2944</name>
</gene>
<proteinExistence type="inferred from homology"/>
<dbReference type="Proteomes" id="UP000001421">
    <property type="component" value="Chromosome"/>
</dbReference>
<comment type="subunit">
    <text evidence="3">The complex is composed of two ATP-binding proteins (UgpC), two transmembrane proteins (UgpA and UgpE) and a solute-binding protein (UgpB).</text>
</comment>
<evidence type="ECO:0000313" key="9">
    <source>
        <dbReference type="EMBL" id="CAE38236.1"/>
    </source>
</evidence>
<dbReference type="NCBIfam" id="NF008211">
    <property type="entry name" value="PRK10974.1"/>
    <property type="match status" value="1"/>
</dbReference>
<accession>Q7W6G8</accession>
<organism evidence="9 10">
    <name type="scientific">Bordetella parapertussis (strain 12822 / ATCC BAA-587 / NCTC 13253)</name>
    <dbReference type="NCBI Taxonomy" id="257311"/>
    <lineage>
        <taxon>Bacteria</taxon>
        <taxon>Pseudomonadati</taxon>
        <taxon>Pseudomonadota</taxon>
        <taxon>Betaproteobacteria</taxon>
        <taxon>Burkholderiales</taxon>
        <taxon>Alcaligenaceae</taxon>
        <taxon>Bordetella</taxon>
    </lineage>
</organism>
<keyword evidence="5" id="KW-0813">Transport</keyword>
<dbReference type="PANTHER" id="PTHR43649">
    <property type="entry name" value="ARABINOSE-BINDING PROTEIN-RELATED"/>
    <property type="match status" value="1"/>
</dbReference>
<dbReference type="PANTHER" id="PTHR43649:SF31">
    <property type="entry name" value="SN-GLYCEROL-3-PHOSPHATE-BINDING PERIPLASMIC PROTEIN UGPB"/>
    <property type="match status" value="1"/>
</dbReference>
<dbReference type="EMBL" id="BX640432">
    <property type="protein sequence ID" value="CAE38236.1"/>
    <property type="molecule type" value="Genomic_DNA"/>
</dbReference>
<dbReference type="Gene3D" id="3.40.190.10">
    <property type="entry name" value="Periplasmic binding protein-like II"/>
    <property type="match status" value="2"/>
</dbReference>
<dbReference type="SUPFAM" id="SSF53850">
    <property type="entry name" value="Periplasmic binding protein-like II"/>
    <property type="match status" value="1"/>
</dbReference>
<reference evidence="9 10" key="1">
    <citation type="journal article" date="2003" name="Nat. Genet.">
        <title>Comparative analysis of the genome sequences of Bordetella pertussis, Bordetella parapertussis and Bordetella bronchiseptica.</title>
        <authorList>
            <person name="Parkhill J."/>
            <person name="Sebaihia M."/>
            <person name="Preston A."/>
            <person name="Murphy L.D."/>
            <person name="Thomson N.R."/>
            <person name="Harris D.E."/>
            <person name="Holden M.T.G."/>
            <person name="Churcher C.M."/>
            <person name="Bentley S.D."/>
            <person name="Mungall K.L."/>
            <person name="Cerdeno-Tarraga A.-M."/>
            <person name="Temple L."/>
            <person name="James K.D."/>
            <person name="Harris B."/>
            <person name="Quail M.A."/>
            <person name="Achtman M."/>
            <person name="Atkin R."/>
            <person name="Baker S."/>
            <person name="Basham D."/>
            <person name="Bason N."/>
            <person name="Cherevach I."/>
            <person name="Chillingworth T."/>
            <person name="Collins M."/>
            <person name="Cronin A."/>
            <person name="Davis P."/>
            <person name="Doggett J."/>
            <person name="Feltwell T."/>
            <person name="Goble A."/>
            <person name="Hamlin N."/>
            <person name="Hauser H."/>
            <person name="Holroyd S."/>
            <person name="Jagels K."/>
            <person name="Leather S."/>
            <person name="Moule S."/>
            <person name="Norberczak H."/>
            <person name="O'Neil S."/>
            <person name="Ormond D."/>
            <person name="Price C."/>
            <person name="Rabbinowitsch E."/>
            <person name="Rutter S."/>
            <person name="Sanders M."/>
            <person name="Saunders D."/>
            <person name="Seeger K."/>
            <person name="Sharp S."/>
            <person name="Simmonds M."/>
            <person name="Skelton J."/>
            <person name="Squares R."/>
            <person name="Squares S."/>
            <person name="Stevens K."/>
            <person name="Unwin L."/>
            <person name="Whitehead S."/>
            <person name="Barrell B.G."/>
            <person name="Maskell D.J."/>
        </authorList>
    </citation>
    <scope>NUCLEOTIDE SEQUENCE [LARGE SCALE GENOMIC DNA]</scope>
    <source>
        <strain evidence="9 10">12822 / ATCC BAA-587 / NCTC 13253</strain>
    </source>
</reference>
<name>Q7W6G8_BORPA</name>
<feature type="signal peptide" evidence="8">
    <location>
        <begin position="1"/>
        <end position="33"/>
    </location>
</feature>
<protein>
    <recommendedName>
        <fullName evidence="4">sn-glycerol-3-phosphate-binding periplasmic protein UgpB</fullName>
    </recommendedName>
</protein>
<keyword evidence="6 8" id="KW-0732">Signal</keyword>
<dbReference type="AlphaFoldDB" id="Q7W6G8"/>
<evidence type="ECO:0000256" key="4">
    <source>
        <dbReference type="ARBA" id="ARBA00017470"/>
    </source>
</evidence>
<sequence>MVYNRRNPFMRSQRLALTFAAVMAAFAGASAHAATEIQFWHSMEGALGDRVNGLVEEFNKQNADYQIKAVYKGNYGESMNAGIAAFRAGNAPDILQVFEVGTATMMYAKGAIKPVQQMSEEVGAPIDPKQFIGAVAGYYSSPEGKLVSMPFNSSTVVFYYNKDAFKKAGLDADKPPKTWEELAAAGQKLKAAGQECGYTTSWPSWVQLETFSAWHNVPYATKDNGFAGLDARLAVDTPLHVRHLDNLAKLAKEGIFMYGGRGDEPNSLFISGKCAMITGSSGLRANIAKNAKFEFGTSTLPYYSDVQGAPQNTIIGGASLWVFANKKPETYKGVTKFFKFLASPEIAARWHQQTGYVPVTKAAYELTQKQGFYDKNPGTDVGVKQLNVETTAQSRGLRLGYLPQIREIEDAEIERIVAGKVPAKDGLQSIVKRGNELLEKFEKSVK</sequence>
<evidence type="ECO:0000256" key="1">
    <source>
        <dbReference type="ARBA" id="ARBA00004418"/>
    </source>
</evidence>
<dbReference type="PROSITE" id="PS01037">
    <property type="entry name" value="SBP_BACTERIAL_1"/>
    <property type="match status" value="1"/>
</dbReference>
<evidence type="ECO:0000256" key="3">
    <source>
        <dbReference type="ARBA" id="ARBA00011557"/>
    </source>
</evidence>
<evidence type="ECO:0000256" key="7">
    <source>
        <dbReference type="ARBA" id="ARBA00022764"/>
    </source>
</evidence>
<comment type="similarity">
    <text evidence="2">Belongs to the bacterial solute-binding protein 1 family.</text>
</comment>
<dbReference type="GO" id="GO:0055085">
    <property type="term" value="P:transmembrane transport"/>
    <property type="evidence" value="ECO:0007669"/>
    <property type="project" value="InterPro"/>
</dbReference>
<dbReference type="InterPro" id="IPR050490">
    <property type="entry name" value="Bact_solute-bd_prot1"/>
</dbReference>
<evidence type="ECO:0000256" key="5">
    <source>
        <dbReference type="ARBA" id="ARBA00022448"/>
    </source>
</evidence>
<dbReference type="InterPro" id="IPR006059">
    <property type="entry name" value="SBP"/>
</dbReference>
<evidence type="ECO:0000256" key="6">
    <source>
        <dbReference type="ARBA" id="ARBA00022729"/>
    </source>
</evidence>
<evidence type="ECO:0000256" key="2">
    <source>
        <dbReference type="ARBA" id="ARBA00008520"/>
    </source>
</evidence>
<evidence type="ECO:0000313" key="10">
    <source>
        <dbReference type="Proteomes" id="UP000001421"/>
    </source>
</evidence>
<comment type="subcellular location">
    <subcellularLocation>
        <location evidence="1">Periplasm</location>
    </subcellularLocation>
</comment>
<dbReference type="KEGG" id="bpa:BPP2944"/>
<evidence type="ECO:0000256" key="8">
    <source>
        <dbReference type="SAM" id="SignalP"/>
    </source>
</evidence>
<dbReference type="CDD" id="cd14748">
    <property type="entry name" value="PBP2_UgpB"/>
    <property type="match status" value="1"/>
</dbReference>
<dbReference type="GO" id="GO:0042597">
    <property type="term" value="C:periplasmic space"/>
    <property type="evidence" value="ECO:0007669"/>
    <property type="project" value="UniProtKB-SubCell"/>
</dbReference>
<dbReference type="Pfam" id="PF13416">
    <property type="entry name" value="SBP_bac_8"/>
    <property type="match status" value="1"/>
</dbReference>
<feature type="chain" id="PRO_5004292935" description="sn-glycerol-3-phosphate-binding periplasmic protein UgpB" evidence="8">
    <location>
        <begin position="34"/>
        <end position="446"/>
    </location>
</feature>
<keyword evidence="7" id="KW-0574">Periplasm</keyword>
<dbReference type="InterPro" id="IPR006061">
    <property type="entry name" value="SBP_1_CS"/>
</dbReference>
<dbReference type="HOGENOM" id="CLU_031285_3_0_4"/>